<keyword evidence="3" id="KW-1185">Reference proteome</keyword>
<organism evidence="2 3">
    <name type="scientific">Rhodopila globiformis</name>
    <name type="common">Rhodopseudomonas globiformis</name>
    <dbReference type="NCBI Taxonomy" id="1071"/>
    <lineage>
        <taxon>Bacteria</taxon>
        <taxon>Pseudomonadati</taxon>
        <taxon>Pseudomonadota</taxon>
        <taxon>Alphaproteobacteria</taxon>
        <taxon>Acetobacterales</taxon>
        <taxon>Acetobacteraceae</taxon>
        <taxon>Rhodopila</taxon>
    </lineage>
</organism>
<name>A0A2S6NN12_RHOGL</name>
<feature type="transmembrane region" description="Helical" evidence="1">
    <location>
        <begin position="35"/>
        <end position="54"/>
    </location>
</feature>
<feature type="transmembrane region" description="Helical" evidence="1">
    <location>
        <begin position="582"/>
        <end position="607"/>
    </location>
</feature>
<keyword evidence="1" id="KW-1133">Transmembrane helix</keyword>
<feature type="transmembrane region" description="Helical" evidence="1">
    <location>
        <begin position="683"/>
        <end position="702"/>
    </location>
</feature>
<feature type="transmembrane region" description="Helical" evidence="1">
    <location>
        <begin position="104"/>
        <end position="127"/>
    </location>
</feature>
<dbReference type="AlphaFoldDB" id="A0A2S6NN12"/>
<feature type="transmembrane region" description="Helical" evidence="1">
    <location>
        <begin position="776"/>
        <end position="794"/>
    </location>
</feature>
<reference evidence="2 3" key="1">
    <citation type="journal article" date="2018" name="Arch. Microbiol.">
        <title>New insights into the metabolic potential of the phototrophic purple bacterium Rhodopila globiformis DSM 161(T) from its draft genome sequence and evidence for a vanadium-dependent nitrogenase.</title>
        <authorList>
            <person name="Imhoff J.F."/>
            <person name="Rahn T."/>
            <person name="Kunzel S."/>
            <person name="Neulinger S.C."/>
        </authorList>
    </citation>
    <scope>NUCLEOTIDE SEQUENCE [LARGE SCALE GENOMIC DNA]</scope>
    <source>
        <strain evidence="2 3">DSM 161</strain>
    </source>
</reference>
<gene>
    <name evidence="2" type="ORF">CCS01_02780</name>
</gene>
<proteinExistence type="predicted"/>
<comment type="caution">
    <text evidence="2">The sequence shown here is derived from an EMBL/GenBank/DDBJ whole genome shotgun (WGS) entry which is preliminary data.</text>
</comment>
<dbReference type="Proteomes" id="UP000239724">
    <property type="component" value="Unassembled WGS sequence"/>
</dbReference>
<keyword evidence="1" id="KW-0812">Transmembrane</keyword>
<feature type="transmembrane region" description="Helical" evidence="1">
    <location>
        <begin position="653"/>
        <end position="671"/>
    </location>
</feature>
<sequence length="814" mass="86586">MNLIPLFLISLAAVGYETALTRYFAVAKWSEYGYWVISIVMVGFALSGVVLALWRDGFARRAPALMAALPACLVVAAAAGYHFTTTNPFNPLQLQNPATWQPQIWNIAGYYAALLPFFFLAGLFISLSFVRNADHIGRVYAFDLTGAGAGAAGVLAAMFLVHAFYLVPLLLLPLGLAALFMRGPYRLRAVLAAVLALGVSEAVLLLDNEATYNDFKAIYAPLHTPDAKVVATITSPRGDYTVLDDFTERVDTDISNNAGMMGIEGPPRSYGLYRDGNRIAALPSQPGAPDSAYAAAALDALPYMLIPHARVLLAGASGGFRVAEVAHLGAARIRALEPEPVLSGILRHGVGPVMPLAGQAGVQVSGSPPLAGLGRGKYDIIDLSADFLDAAETNATAFSREAIVAYLKALAPGGLVSIPVSIRDFPVYALRMLATVRAALLAAGIDDPAAHVVVYRSAWNVRILIARDGWTAARIDAAKKFCDDRSFDLAWYPGMNVVQARANIYNDLPAVSFDKGEVESGGPDDAIADEAEAVLSGRASPSVAQFNLSPITLDRPFFYAVLRLDHLGTILKRLEILPQAEVGALVNLAVLAQAVVIAVLVLLVPLAVPGRIRSPRAGLVRAVVYFPALALGFLFIEIYLIEKASFWLADRTNGFALVLTGMLVFSGLGSLLSERLADRPRHFVALAVLVVLGWCAAAAVFLQPVMLATLDWPFLARTGLLLALVAPVSVALGLPFPLGLSQTGSTGFLPWAWGLNGAFSVVATPLANLIAREAGFTWVLFCAAILYGIALVTFPAMRKFSAWHDIPAPSAVGE</sequence>
<feature type="transmembrane region" description="Helical" evidence="1">
    <location>
        <begin position="748"/>
        <end position="770"/>
    </location>
</feature>
<feature type="transmembrane region" description="Helical" evidence="1">
    <location>
        <begin position="66"/>
        <end position="84"/>
    </location>
</feature>
<feature type="transmembrane region" description="Helical" evidence="1">
    <location>
        <begin position="714"/>
        <end position="736"/>
    </location>
</feature>
<protein>
    <recommendedName>
        <fullName evidence="4">Spermidine synthase</fullName>
    </recommendedName>
</protein>
<keyword evidence="1" id="KW-0472">Membrane</keyword>
<evidence type="ECO:0000313" key="2">
    <source>
        <dbReference type="EMBL" id="PPQ38164.1"/>
    </source>
</evidence>
<feature type="transmembrane region" description="Helical" evidence="1">
    <location>
        <begin position="619"/>
        <end position="641"/>
    </location>
</feature>
<dbReference type="SUPFAM" id="SSF53335">
    <property type="entry name" value="S-adenosyl-L-methionine-dependent methyltransferases"/>
    <property type="match status" value="1"/>
</dbReference>
<evidence type="ECO:0008006" key="4">
    <source>
        <dbReference type="Google" id="ProtNLM"/>
    </source>
</evidence>
<evidence type="ECO:0000313" key="3">
    <source>
        <dbReference type="Proteomes" id="UP000239724"/>
    </source>
</evidence>
<accession>A0A2S6NN12</accession>
<dbReference type="EMBL" id="NHRY01000042">
    <property type="protein sequence ID" value="PPQ38164.1"/>
    <property type="molecule type" value="Genomic_DNA"/>
</dbReference>
<dbReference type="OrthoDB" id="7282445at2"/>
<feature type="transmembrane region" description="Helical" evidence="1">
    <location>
        <begin position="187"/>
        <end position="206"/>
    </location>
</feature>
<dbReference type="InterPro" id="IPR029063">
    <property type="entry name" value="SAM-dependent_MTases_sf"/>
</dbReference>
<dbReference type="RefSeq" id="WP_104517314.1">
    <property type="nucleotide sequence ID" value="NZ_NHRY01000042.1"/>
</dbReference>
<evidence type="ECO:0000256" key="1">
    <source>
        <dbReference type="SAM" id="Phobius"/>
    </source>
</evidence>